<comment type="caution">
    <text evidence="2">The sequence shown here is derived from an EMBL/GenBank/DDBJ whole genome shotgun (WGS) entry which is preliminary data.</text>
</comment>
<accession>A0A9P8NYS7</accession>
<organism evidence="2 3">
    <name type="scientific">Ogataea philodendri</name>
    <dbReference type="NCBI Taxonomy" id="1378263"/>
    <lineage>
        <taxon>Eukaryota</taxon>
        <taxon>Fungi</taxon>
        <taxon>Dikarya</taxon>
        <taxon>Ascomycota</taxon>
        <taxon>Saccharomycotina</taxon>
        <taxon>Pichiomycetes</taxon>
        <taxon>Pichiales</taxon>
        <taxon>Pichiaceae</taxon>
        <taxon>Ogataea</taxon>
    </lineage>
</organism>
<protein>
    <submittedName>
        <fullName evidence="2">Uncharacterized protein</fullName>
    </submittedName>
</protein>
<dbReference type="RefSeq" id="XP_046058825.1">
    <property type="nucleotide sequence ID" value="XM_046207131.1"/>
</dbReference>
<keyword evidence="1" id="KW-0732">Signal</keyword>
<dbReference type="GeneID" id="70237863"/>
<reference evidence="2" key="2">
    <citation type="submission" date="2021-01" db="EMBL/GenBank/DDBJ databases">
        <authorList>
            <person name="Schikora-Tamarit M.A."/>
        </authorList>
    </citation>
    <scope>NUCLEOTIDE SEQUENCE</scope>
    <source>
        <strain evidence="2">CBS6075</strain>
    </source>
</reference>
<dbReference type="EMBL" id="JAEUBE010000414">
    <property type="protein sequence ID" value="KAH3661721.1"/>
    <property type="molecule type" value="Genomic_DNA"/>
</dbReference>
<feature type="signal peptide" evidence="1">
    <location>
        <begin position="1"/>
        <end position="19"/>
    </location>
</feature>
<proteinExistence type="predicted"/>
<keyword evidence="3" id="KW-1185">Reference proteome</keyword>
<dbReference type="Proteomes" id="UP000769157">
    <property type="component" value="Unassembled WGS sequence"/>
</dbReference>
<reference evidence="2" key="1">
    <citation type="journal article" date="2021" name="Open Biol.">
        <title>Shared evolutionary footprints suggest mitochondrial oxidative damage underlies multiple complex I losses in fungi.</title>
        <authorList>
            <person name="Schikora-Tamarit M.A."/>
            <person name="Marcet-Houben M."/>
            <person name="Nosek J."/>
            <person name="Gabaldon T."/>
        </authorList>
    </citation>
    <scope>NUCLEOTIDE SEQUENCE</scope>
    <source>
        <strain evidence="2">CBS6075</strain>
    </source>
</reference>
<evidence type="ECO:0000313" key="3">
    <source>
        <dbReference type="Proteomes" id="UP000769157"/>
    </source>
</evidence>
<gene>
    <name evidence="2" type="ORF">OGAPHI_005899</name>
</gene>
<name>A0A9P8NYS7_9ASCO</name>
<feature type="chain" id="PRO_5040283103" evidence="1">
    <location>
        <begin position="20"/>
        <end position="243"/>
    </location>
</feature>
<evidence type="ECO:0000313" key="2">
    <source>
        <dbReference type="EMBL" id="KAH3661721.1"/>
    </source>
</evidence>
<dbReference type="AlphaFoldDB" id="A0A9P8NYS7"/>
<evidence type="ECO:0000256" key="1">
    <source>
        <dbReference type="SAM" id="SignalP"/>
    </source>
</evidence>
<sequence>MPATRKAAVVAFFAAFLDADPTNQATLVDAATEMANGICNRVSSLIVVDTSRMVSPLLIGVSPNPLNLDDSSDALRVWMYDSWLLDESSRCLLPVVSQSDEQESSVEYSLGAVSGSGASKDSSMVKVLLNSVACSVSNSDAGGEWLLNFAFLGLNSPPWNHQFWRCFLTSSFRFCLRVLIFSSISCKSMSSVIGVWGFGDSPITVSTGLAASWIPGVDLGDSNRGLSLVPTNDAFPSSSNLST</sequence>